<keyword evidence="4" id="KW-1185">Reference proteome</keyword>
<feature type="signal peptide" evidence="2">
    <location>
        <begin position="1"/>
        <end position="21"/>
    </location>
</feature>
<dbReference type="EMBL" id="VCAU01000063">
    <property type="protein sequence ID" value="KAF9887348.1"/>
    <property type="molecule type" value="Genomic_DNA"/>
</dbReference>
<accession>A0AAD4CJH0</accession>
<evidence type="ECO:0000313" key="3">
    <source>
        <dbReference type="EMBL" id="KAF9887348.1"/>
    </source>
</evidence>
<organism evidence="3 4">
    <name type="scientific">Aspergillus nanangensis</name>
    <dbReference type="NCBI Taxonomy" id="2582783"/>
    <lineage>
        <taxon>Eukaryota</taxon>
        <taxon>Fungi</taxon>
        <taxon>Dikarya</taxon>
        <taxon>Ascomycota</taxon>
        <taxon>Pezizomycotina</taxon>
        <taxon>Eurotiomycetes</taxon>
        <taxon>Eurotiomycetidae</taxon>
        <taxon>Eurotiales</taxon>
        <taxon>Aspergillaceae</taxon>
        <taxon>Aspergillus</taxon>
        <taxon>Aspergillus subgen. Circumdati</taxon>
    </lineage>
</organism>
<evidence type="ECO:0000256" key="1">
    <source>
        <dbReference type="PIRNR" id="PIRNR013171"/>
    </source>
</evidence>
<comment type="function">
    <text evidence="1">Nucleoside permease that transports adenosine and guanosine.</text>
</comment>
<dbReference type="PANTHER" id="PTHR38643:SF1">
    <property type="entry name" value="PURINE NUCLEOSIDE PERMEASE C285.05-RELATED"/>
    <property type="match status" value="1"/>
</dbReference>
<evidence type="ECO:0008006" key="5">
    <source>
        <dbReference type="Google" id="ProtNLM"/>
    </source>
</evidence>
<keyword evidence="1" id="KW-0813">Transport</keyword>
<feature type="chain" id="PRO_5042123010" description="Purine nucleoside permease" evidence="2">
    <location>
        <begin position="22"/>
        <end position="377"/>
    </location>
</feature>
<sequence>MRLPTALLLLTGGVLLDGVAATGDVPSPTEETEKITPKVFIVSMFTPEATVWWGISQFNLLAHNISLPGASPLFPNVHCTATHEICQLVTGEGEINAAVSMTSLAFSPLFNLTTTYFLLAGIGGINPQLGTIGGVTFARFAIQVALQREIDLRELPANFSTSYFPQGGDAPYEYPGKIYGTEVFELNDALRSWAVALARHATLDDSSAAREYRANYTTPDGVYAAGTREPSVVECDVATSDVYFSGKLLAESFGRTIDVWTNGTGRYCTTAQEDNASLEALVRAAAAGLVDFARVVVMRTGSDFDRPPPGVNALQHLVYNRQGGHGPAVRNIYQAGIEVVGGIVEGWDEVFGKGVQAGNYVGDILGSLGGEPDYGPA</sequence>
<dbReference type="AlphaFoldDB" id="A0AAD4CJH0"/>
<evidence type="ECO:0000313" key="4">
    <source>
        <dbReference type="Proteomes" id="UP001194746"/>
    </source>
</evidence>
<dbReference type="PIRSF" id="PIRSF013171">
    <property type="entry name" value="Pur_nuclsid_perm"/>
    <property type="match status" value="1"/>
</dbReference>
<evidence type="ECO:0000256" key="2">
    <source>
        <dbReference type="SAM" id="SignalP"/>
    </source>
</evidence>
<comment type="caution">
    <text evidence="3">The sequence shown here is derived from an EMBL/GenBank/DDBJ whole genome shotgun (WGS) entry which is preliminary data.</text>
</comment>
<dbReference type="GO" id="GO:0005783">
    <property type="term" value="C:endoplasmic reticulum"/>
    <property type="evidence" value="ECO:0007669"/>
    <property type="project" value="TreeGrafter"/>
</dbReference>
<gene>
    <name evidence="3" type="ORF">FE257_010343</name>
</gene>
<comment type="similarity">
    <text evidence="1">Belongs to the NUP family.</text>
</comment>
<proteinExistence type="inferred from homology"/>
<name>A0AAD4CJH0_ASPNN</name>
<dbReference type="PANTHER" id="PTHR38643">
    <property type="entry name" value="PURINE NUCLEOSIDE PERMEASE C285.05-RELATED"/>
    <property type="match status" value="1"/>
</dbReference>
<dbReference type="GO" id="GO:0055085">
    <property type="term" value="P:transmembrane transport"/>
    <property type="evidence" value="ECO:0007669"/>
    <property type="project" value="InterPro"/>
</dbReference>
<reference evidence="3" key="1">
    <citation type="journal article" date="2019" name="Beilstein J. Org. Chem.">
        <title>Nanangenines: drimane sesquiterpenoids as the dominant metabolite cohort of a novel Australian fungus, Aspergillus nanangensis.</title>
        <authorList>
            <person name="Lacey H.J."/>
            <person name="Gilchrist C.L.M."/>
            <person name="Crombie A."/>
            <person name="Kalaitzis J.A."/>
            <person name="Vuong D."/>
            <person name="Rutledge P.J."/>
            <person name="Turner P."/>
            <person name="Pitt J.I."/>
            <person name="Lacey E."/>
            <person name="Chooi Y.H."/>
            <person name="Piggott A.M."/>
        </authorList>
    </citation>
    <scope>NUCLEOTIDE SEQUENCE</scope>
    <source>
        <strain evidence="3">MST-FP2251</strain>
    </source>
</reference>
<reference evidence="3" key="2">
    <citation type="submission" date="2020-02" db="EMBL/GenBank/DDBJ databases">
        <authorList>
            <person name="Gilchrist C.L.M."/>
            <person name="Chooi Y.-H."/>
        </authorList>
    </citation>
    <scope>NUCLEOTIDE SEQUENCE</scope>
    <source>
        <strain evidence="3">MST-FP2251</strain>
    </source>
</reference>
<dbReference type="Pfam" id="PF06516">
    <property type="entry name" value="NUP"/>
    <property type="match status" value="1"/>
</dbReference>
<keyword evidence="2" id="KW-0732">Signal</keyword>
<dbReference type="InterPro" id="IPR009486">
    <property type="entry name" value="Pur_nuclsid_perm"/>
</dbReference>
<protein>
    <recommendedName>
        <fullName evidence="5">Purine nucleoside permease</fullName>
    </recommendedName>
</protein>
<dbReference type="Proteomes" id="UP001194746">
    <property type="component" value="Unassembled WGS sequence"/>
</dbReference>